<keyword evidence="2 6" id="KW-0032">Aminotransferase</keyword>
<dbReference type="Proteomes" id="UP000218831">
    <property type="component" value="Unassembled WGS sequence"/>
</dbReference>
<evidence type="ECO:0000313" key="7">
    <source>
        <dbReference type="Proteomes" id="UP000218831"/>
    </source>
</evidence>
<dbReference type="Gene3D" id="3.90.1150.10">
    <property type="entry name" value="Aspartate Aminotransferase, domain 1"/>
    <property type="match status" value="1"/>
</dbReference>
<dbReference type="FunFam" id="3.40.640.10:FF:000100">
    <property type="entry name" value="Putative acetylornithine aminotransferase"/>
    <property type="match status" value="1"/>
</dbReference>
<dbReference type="GO" id="GO:0030170">
    <property type="term" value="F:pyridoxal phosphate binding"/>
    <property type="evidence" value="ECO:0007669"/>
    <property type="project" value="InterPro"/>
</dbReference>
<comment type="similarity">
    <text evidence="5">Belongs to the class-III pyridoxal-phosphate-dependent aminotransferase family.</text>
</comment>
<comment type="cofactor">
    <cofactor evidence="1">
        <name>pyridoxal 5'-phosphate</name>
        <dbReference type="ChEBI" id="CHEBI:597326"/>
    </cofactor>
</comment>
<dbReference type="PIRSF" id="PIRSF000521">
    <property type="entry name" value="Transaminase_4ab_Lys_Orn"/>
    <property type="match status" value="1"/>
</dbReference>
<keyword evidence="4 5" id="KW-0663">Pyridoxal phosphate</keyword>
<dbReference type="Gene3D" id="3.40.640.10">
    <property type="entry name" value="Type I PLP-dependent aspartate aminotransferase-like (Major domain)"/>
    <property type="match status" value="1"/>
</dbReference>
<sequence>MEIFDVYPLLDLEPVKAKGNYVFCNNGKKYLDFYGGHAVISIGHSHPHYVNRVSKQLNEIGFYSNSVQNSLQQKLASKLGELSGYEDYQLFLCNSGAEAVENALKMASFHTGKSKVVSFNKAFHGRTTTSLSVTDKEKYTAPINESNEVVFLELNDIRSLEKELSNGDVCAVIIEAIQGIGGIHIPDNDFLKNTAELCQEHNAVFICDEIQSGFGRTGNFFAHQHADIKPDIITVAKGMGNGFPVAGTILSPDFKAKHGQLGSTFGGNHLACAAATAVLEVLENEQLIQNAANIGQQLMEGLSKLPEVKEVRGRGLMIGIEFSYPIKKIRQQLIKEEQILTGVASDPNVLRLLPPLTIHSKEVDQFINAMKNILTQ</sequence>
<dbReference type="GO" id="GO:0008483">
    <property type="term" value="F:transaminase activity"/>
    <property type="evidence" value="ECO:0007669"/>
    <property type="project" value="UniProtKB-KW"/>
</dbReference>
<dbReference type="InterPro" id="IPR015424">
    <property type="entry name" value="PyrdxlP-dep_Trfase"/>
</dbReference>
<dbReference type="InterPro" id="IPR050103">
    <property type="entry name" value="Class-III_PLP-dep_AT"/>
</dbReference>
<evidence type="ECO:0000256" key="4">
    <source>
        <dbReference type="ARBA" id="ARBA00022898"/>
    </source>
</evidence>
<dbReference type="CDD" id="cd00610">
    <property type="entry name" value="OAT_like"/>
    <property type="match status" value="1"/>
</dbReference>
<dbReference type="InterPro" id="IPR015422">
    <property type="entry name" value="PyrdxlP-dep_Trfase_small"/>
</dbReference>
<dbReference type="OrthoDB" id="9801052at2"/>
<comment type="caution">
    <text evidence="6">The sequence shown here is derived from an EMBL/GenBank/DDBJ whole genome shotgun (WGS) entry which is preliminary data.</text>
</comment>
<accession>A0A2A2G9R9</accession>
<dbReference type="EMBL" id="NSKE01000007">
    <property type="protein sequence ID" value="PAU93599.1"/>
    <property type="molecule type" value="Genomic_DNA"/>
</dbReference>
<evidence type="ECO:0000256" key="1">
    <source>
        <dbReference type="ARBA" id="ARBA00001933"/>
    </source>
</evidence>
<name>A0A2A2G9R9_9BACT</name>
<dbReference type="InterPro" id="IPR049704">
    <property type="entry name" value="Aminotrans_3_PPA_site"/>
</dbReference>
<dbReference type="InterPro" id="IPR015421">
    <property type="entry name" value="PyrdxlP-dep_Trfase_major"/>
</dbReference>
<dbReference type="SUPFAM" id="SSF53383">
    <property type="entry name" value="PLP-dependent transferases"/>
    <property type="match status" value="1"/>
</dbReference>
<evidence type="ECO:0000256" key="3">
    <source>
        <dbReference type="ARBA" id="ARBA00022679"/>
    </source>
</evidence>
<proteinExistence type="inferred from homology"/>
<dbReference type="PANTHER" id="PTHR11986">
    <property type="entry name" value="AMINOTRANSFERASE CLASS III"/>
    <property type="match status" value="1"/>
</dbReference>
<keyword evidence="3 6" id="KW-0808">Transferase</keyword>
<reference evidence="6 7" key="1">
    <citation type="submission" date="2017-08" db="EMBL/GenBank/DDBJ databases">
        <title>Aliifodinibius alkalisoli sp. nov., isolated from saline alkaline soil.</title>
        <authorList>
            <person name="Liu D."/>
            <person name="Zhang G."/>
        </authorList>
    </citation>
    <scope>NUCLEOTIDE SEQUENCE [LARGE SCALE GENOMIC DNA]</scope>
    <source>
        <strain evidence="6 7">WN023</strain>
    </source>
</reference>
<dbReference type="Pfam" id="PF00202">
    <property type="entry name" value="Aminotran_3"/>
    <property type="match status" value="1"/>
</dbReference>
<dbReference type="GO" id="GO:0042802">
    <property type="term" value="F:identical protein binding"/>
    <property type="evidence" value="ECO:0007669"/>
    <property type="project" value="TreeGrafter"/>
</dbReference>
<evidence type="ECO:0000256" key="2">
    <source>
        <dbReference type="ARBA" id="ARBA00022576"/>
    </source>
</evidence>
<evidence type="ECO:0000256" key="5">
    <source>
        <dbReference type="RuleBase" id="RU003560"/>
    </source>
</evidence>
<organism evidence="6 7">
    <name type="scientific">Fodinibius salipaludis</name>
    <dbReference type="NCBI Taxonomy" id="2032627"/>
    <lineage>
        <taxon>Bacteria</taxon>
        <taxon>Pseudomonadati</taxon>
        <taxon>Balneolota</taxon>
        <taxon>Balneolia</taxon>
        <taxon>Balneolales</taxon>
        <taxon>Balneolaceae</taxon>
        <taxon>Fodinibius</taxon>
    </lineage>
</organism>
<gene>
    <name evidence="6" type="ORF">CK503_10615</name>
</gene>
<protein>
    <submittedName>
        <fullName evidence="6">Aspartate aminotransferase family protein</fullName>
    </submittedName>
</protein>
<evidence type="ECO:0000313" key="6">
    <source>
        <dbReference type="EMBL" id="PAU93599.1"/>
    </source>
</evidence>
<keyword evidence="7" id="KW-1185">Reference proteome</keyword>
<dbReference type="PANTHER" id="PTHR11986:SF79">
    <property type="entry name" value="ACETYLORNITHINE AMINOTRANSFERASE, MITOCHONDRIAL"/>
    <property type="match status" value="1"/>
</dbReference>
<dbReference type="InterPro" id="IPR005814">
    <property type="entry name" value="Aminotrans_3"/>
</dbReference>
<dbReference type="AlphaFoldDB" id="A0A2A2G9R9"/>
<dbReference type="PROSITE" id="PS00600">
    <property type="entry name" value="AA_TRANSFER_CLASS_3"/>
    <property type="match status" value="1"/>
</dbReference>
<dbReference type="RefSeq" id="WP_095606790.1">
    <property type="nucleotide sequence ID" value="NZ_NSKE01000007.1"/>
</dbReference>